<reference evidence="1" key="1">
    <citation type="submission" date="2022-01" db="EMBL/GenBank/DDBJ databases">
        <title>Paenibacillus spongiae sp. nov., isolated from marine sponge.</title>
        <authorList>
            <person name="Li Z."/>
            <person name="Zhang M."/>
        </authorList>
    </citation>
    <scope>NUCLEOTIDE SEQUENCE</scope>
    <source>
        <strain evidence="1">PHS-Z3</strain>
    </source>
</reference>
<name>A0ABY5S708_9BACL</name>
<keyword evidence="2" id="KW-1185">Reference proteome</keyword>
<gene>
    <name evidence="1" type="ORF">L1F29_30510</name>
</gene>
<evidence type="ECO:0008006" key="3">
    <source>
        <dbReference type="Google" id="ProtNLM"/>
    </source>
</evidence>
<proteinExistence type="predicted"/>
<evidence type="ECO:0000313" key="2">
    <source>
        <dbReference type="Proteomes" id="UP001057877"/>
    </source>
</evidence>
<dbReference type="Proteomes" id="UP001057877">
    <property type="component" value="Chromosome"/>
</dbReference>
<organism evidence="1 2">
    <name type="scientific">Paenibacillus spongiae</name>
    <dbReference type="NCBI Taxonomy" id="2909671"/>
    <lineage>
        <taxon>Bacteria</taxon>
        <taxon>Bacillati</taxon>
        <taxon>Bacillota</taxon>
        <taxon>Bacilli</taxon>
        <taxon>Bacillales</taxon>
        <taxon>Paenibacillaceae</taxon>
        <taxon>Paenibacillus</taxon>
    </lineage>
</organism>
<dbReference type="InterPro" id="IPR023296">
    <property type="entry name" value="Glyco_hydro_beta-prop_sf"/>
</dbReference>
<dbReference type="Gene3D" id="2.115.10.20">
    <property type="entry name" value="Glycosyl hydrolase domain, family 43"/>
    <property type="match status" value="1"/>
</dbReference>
<sequence length="531" mass="60826">MYIKVIDLNKNPYKAAWENYTLFYEGHYYAMFNVRSNINELNNSSYAIDLFKSKDGVHWELFCEDTLPIVGSHGGFSFHRFGDYFMYHPTCTNPQKGIHFKSYRSRNLLEWEHLGDTYDVGIDNRYYEQRWDEIVVLDDVDADGNEVYFGYISSEVRNDIGPPSCGMLKSRDGLEWEILPPPVIHWGTTPPHHMEVNFCEKMNGKYYLNMSGRQYMDSLGYSLYTFVADQPEGPYVPDREMFRLCGTSHHEITWLSHTIHSPEGILCATWLCKGTSPAVPSQSFTIAPFKRLLNVDGHLRLGYWSGNDAAKGEETRLSKLDIVHPLPQVKGERDHYRLEKDKFIIQASRDGIILMFEKMFDVQKGFIIEGNVELCESRTLIETHHHAAHIGIYMESGTNSGTAMVVDTHGVTRTGYIQYSDHKISDYNFRKDIYSGMGLVDGRSGPLKGTLAFDCQDTAGPYGHANASDLRHGSRHTIRILARGDFMELYVDDYYVQTFYVPETFTGRVGIVVSDGVAECESFRAWEMNID</sequence>
<dbReference type="SUPFAM" id="SSF75005">
    <property type="entry name" value="Arabinanase/levansucrase/invertase"/>
    <property type="match status" value="1"/>
</dbReference>
<dbReference type="RefSeq" id="WP_258385779.1">
    <property type="nucleotide sequence ID" value="NZ_CP091430.1"/>
</dbReference>
<evidence type="ECO:0000313" key="1">
    <source>
        <dbReference type="EMBL" id="UVI29692.1"/>
    </source>
</evidence>
<protein>
    <recommendedName>
        <fullName evidence="3">Glycosyl hydrolase family 32 N-terminal domain-containing protein</fullName>
    </recommendedName>
</protein>
<dbReference type="EMBL" id="CP091430">
    <property type="protein sequence ID" value="UVI29692.1"/>
    <property type="molecule type" value="Genomic_DNA"/>
</dbReference>
<accession>A0ABY5S708</accession>